<dbReference type="EMBL" id="VSRR010006365">
    <property type="protein sequence ID" value="MPC44623.1"/>
    <property type="molecule type" value="Genomic_DNA"/>
</dbReference>
<accession>A0A5B7FHN5</accession>
<sequence length="79" mass="8639">MRQKAAAATGEVLLEVRERGADETPRLIEYHLSISLVELPNASFSSSPIHYFNHFPATQFTSASPFIPSSSSAPNPIDH</sequence>
<keyword evidence="2" id="KW-1185">Reference proteome</keyword>
<dbReference type="AlphaFoldDB" id="A0A5B7FHN5"/>
<gene>
    <name evidence="1" type="ORF">E2C01_038300</name>
</gene>
<organism evidence="1 2">
    <name type="scientific">Portunus trituberculatus</name>
    <name type="common">Swimming crab</name>
    <name type="synonym">Neptunus trituberculatus</name>
    <dbReference type="NCBI Taxonomy" id="210409"/>
    <lineage>
        <taxon>Eukaryota</taxon>
        <taxon>Metazoa</taxon>
        <taxon>Ecdysozoa</taxon>
        <taxon>Arthropoda</taxon>
        <taxon>Crustacea</taxon>
        <taxon>Multicrustacea</taxon>
        <taxon>Malacostraca</taxon>
        <taxon>Eumalacostraca</taxon>
        <taxon>Eucarida</taxon>
        <taxon>Decapoda</taxon>
        <taxon>Pleocyemata</taxon>
        <taxon>Brachyura</taxon>
        <taxon>Eubrachyura</taxon>
        <taxon>Portunoidea</taxon>
        <taxon>Portunidae</taxon>
        <taxon>Portuninae</taxon>
        <taxon>Portunus</taxon>
    </lineage>
</organism>
<dbReference type="Proteomes" id="UP000324222">
    <property type="component" value="Unassembled WGS sequence"/>
</dbReference>
<name>A0A5B7FHN5_PORTR</name>
<evidence type="ECO:0000313" key="2">
    <source>
        <dbReference type="Proteomes" id="UP000324222"/>
    </source>
</evidence>
<proteinExistence type="predicted"/>
<evidence type="ECO:0000313" key="1">
    <source>
        <dbReference type="EMBL" id="MPC44623.1"/>
    </source>
</evidence>
<protein>
    <submittedName>
        <fullName evidence="1">Uncharacterized protein</fullName>
    </submittedName>
</protein>
<comment type="caution">
    <text evidence="1">The sequence shown here is derived from an EMBL/GenBank/DDBJ whole genome shotgun (WGS) entry which is preliminary data.</text>
</comment>
<reference evidence="1 2" key="1">
    <citation type="submission" date="2019-05" db="EMBL/GenBank/DDBJ databases">
        <title>Another draft genome of Portunus trituberculatus and its Hox gene families provides insights of decapod evolution.</title>
        <authorList>
            <person name="Jeong J.-H."/>
            <person name="Song I."/>
            <person name="Kim S."/>
            <person name="Choi T."/>
            <person name="Kim D."/>
            <person name="Ryu S."/>
            <person name="Kim W."/>
        </authorList>
    </citation>
    <scope>NUCLEOTIDE SEQUENCE [LARGE SCALE GENOMIC DNA]</scope>
    <source>
        <tissue evidence="1">Muscle</tissue>
    </source>
</reference>